<organism evidence="2 3">
    <name type="scientific">Pyrenophora teres f. teres</name>
    <dbReference type="NCBI Taxonomy" id="97479"/>
    <lineage>
        <taxon>Eukaryota</taxon>
        <taxon>Fungi</taxon>
        <taxon>Dikarya</taxon>
        <taxon>Ascomycota</taxon>
        <taxon>Pezizomycotina</taxon>
        <taxon>Dothideomycetes</taxon>
        <taxon>Pleosporomycetidae</taxon>
        <taxon>Pleosporales</taxon>
        <taxon>Pleosporineae</taxon>
        <taxon>Pleosporaceae</taxon>
        <taxon>Pyrenophora</taxon>
    </lineage>
</organism>
<evidence type="ECO:0000313" key="3">
    <source>
        <dbReference type="Proteomes" id="UP000472372"/>
    </source>
</evidence>
<feature type="region of interest" description="Disordered" evidence="1">
    <location>
        <begin position="1"/>
        <end position="24"/>
    </location>
</feature>
<dbReference type="Proteomes" id="UP000472372">
    <property type="component" value="Chromosome 10"/>
</dbReference>
<accession>A0A6S6WD58</accession>
<sequence length="236" mass="26963">MPDTPGANKEPHSNSTPDHTLNNHAPEDVRLSLEHLREQCKNMNMNDLSKVRSLRKAAFKIKIADQLTIPDVGKMIKSMEKAEAEEKDAYKSLKQHRDSYDKQLQEYIKLNPDMAFQVYEERFSPEFFLRGHLAAKRHSEAEKAAKECRREAHEAGLPHVNEENQRSGFHKGIGKGLGYHDESEMGVELSKHKRIDEWLGAPEKTCKLDPKEREYAFSGGHISFGRVLVCTRGILT</sequence>
<gene>
    <name evidence="2" type="ORF">PTTW11_10258</name>
</gene>
<evidence type="ECO:0000256" key="1">
    <source>
        <dbReference type="SAM" id="MobiDB-lite"/>
    </source>
</evidence>
<evidence type="ECO:0000313" key="2">
    <source>
        <dbReference type="EMBL" id="CAE7212120.1"/>
    </source>
</evidence>
<protein>
    <submittedName>
        <fullName evidence="2">Uncharacterized protein</fullName>
    </submittedName>
</protein>
<reference evidence="2" key="1">
    <citation type="submission" date="2021-02" db="EMBL/GenBank/DDBJ databases">
        <authorList>
            <person name="Syme A R."/>
            <person name="Syme A R."/>
            <person name="Moolhuijzen P."/>
        </authorList>
    </citation>
    <scope>NUCLEOTIDE SEQUENCE</scope>
    <source>
        <strain evidence="2">W1-1</strain>
    </source>
</reference>
<name>A0A6S6WD58_9PLEO</name>
<feature type="compositionally biased region" description="Polar residues" evidence="1">
    <location>
        <begin position="13"/>
        <end position="23"/>
    </location>
</feature>
<dbReference type="AlphaFoldDB" id="A0A6S6WD58"/>
<proteinExistence type="predicted"/>
<dbReference type="EMBL" id="HG992986">
    <property type="protein sequence ID" value="CAE7212120.1"/>
    <property type="molecule type" value="Genomic_DNA"/>
</dbReference>